<reference evidence="8 9" key="1">
    <citation type="submission" date="2018-12" db="EMBL/GenBank/DDBJ databases">
        <title>Complete genome of Nonlabens sp. MJ115.</title>
        <authorList>
            <person name="Choi H.S."/>
            <person name="Jung J."/>
        </authorList>
    </citation>
    <scope>NUCLEOTIDE SEQUENCE [LARGE SCALE GENOMIC DNA]</scope>
    <source>
        <strain evidence="8 9">MJ115</strain>
    </source>
</reference>
<feature type="transmembrane region" description="Helical" evidence="7">
    <location>
        <begin position="152"/>
        <end position="173"/>
    </location>
</feature>
<dbReference type="GO" id="GO:0005886">
    <property type="term" value="C:plasma membrane"/>
    <property type="evidence" value="ECO:0007669"/>
    <property type="project" value="UniProtKB-SubCell"/>
</dbReference>
<feature type="transmembrane region" description="Helical" evidence="7">
    <location>
        <begin position="39"/>
        <end position="59"/>
    </location>
</feature>
<proteinExistence type="predicted"/>
<evidence type="ECO:0000256" key="1">
    <source>
        <dbReference type="ARBA" id="ARBA00004651"/>
    </source>
</evidence>
<dbReference type="PANTHER" id="PTHR30086">
    <property type="entry name" value="ARGININE EXPORTER PROTEIN ARGO"/>
    <property type="match status" value="1"/>
</dbReference>
<gene>
    <name evidence="8" type="ORF">EJ995_02465</name>
</gene>
<keyword evidence="2" id="KW-1003">Cell membrane</keyword>
<sequence>MIEDIYSAIPLGIGMAFLIGPVFFALLETSAIKGFRAALAFDIGVIIADIVFLLVAYFMTSAILEKLQDDPGLFIFGGGILALYGVISFAQTRKSYLKEVDPNVIPVATNNYGRLMIKGFLLNFINVGVLGFWLGLILIFGPQLENDGSRILTFFGTVLASYLVVDLFKIALAKSLNRYLTPLRIFWLKRLIAIIMMICGGVLIFKGTFPDTTKQLEEQIDIMPDLMDQEKVEEVEEEFIKELESKDLIPDKPVEKTVRPIKETTPLPKVSPNNKPEVEVEDDIFQTIDTTKQKPQP</sequence>
<feature type="transmembrane region" description="Helical" evidence="7">
    <location>
        <begin position="71"/>
        <end position="90"/>
    </location>
</feature>
<dbReference type="KEGG" id="noj:EJ995_02465"/>
<feature type="transmembrane region" description="Helical" evidence="7">
    <location>
        <begin position="120"/>
        <end position="140"/>
    </location>
</feature>
<evidence type="ECO:0000256" key="6">
    <source>
        <dbReference type="SAM" id="MobiDB-lite"/>
    </source>
</evidence>
<dbReference type="OrthoDB" id="679767at2"/>
<accession>A0A3S9MVE9</accession>
<evidence type="ECO:0000256" key="2">
    <source>
        <dbReference type="ARBA" id="ARBA00022475"/>
    </source>
</evidence>
<dbReference type="InterPro" id="IPR001123">
    <property type="entry name" value="LeuE-type"/>
</dbReference>
<comment type="subcellular location">
    <subcellularLocation>
        <location evidence="1">Cell membrane</location>
        <topology evidence="1">Multi-pass membrane protein</topology>
    </subcellularLocation>
</comment>
<dbReference type="AlphaFoldDB" id="A0A3S9MVE9"/>
<dbReference type="Pfam" id="PF01810">
    <property type="entry name" value="LysE"/>
    <property type="match status" value="1"/>
</dbReference>
<keyword evidence="9" id="KW-1185">Reference proteome</keyword>
<organism evidence="8 9">
    <name type="scientific">Nonlabens ponticola</name>
    <dbReference type="NCBI Taxonomy" id="2496866"/>
    <lineage>
        <taxon>Bacteria</taxon>
        <taxon>Pseudomonadati</taxon>
        <taxon>Bacteroidota</taxon>
        <taxon>Flavobacteriia</taxon>
        <taxon>Flavobacteriales</taxon>
        <taxon>Flavobacteriaceae</taxon>
        <taxon>Nonlabens</taxon>
    </lineage>
</organism>
<evidence type="ECO:0000256" key="4">
    <source>
        <dbReference type="ARBA" id="ARBA00022989"/>
    </source>
</evidence>
<feature type="transmembrane region" description="Helical" evidence="7">
    <location>
        <begin position="185"/>
        <end position="205"/>
    </location>
</feature>
<feature type="region of interest" description="Disordered" evidence="6">
    <location>
        <begin position="260"/>
        <end position="297"/>
    </location>
</feature>
<evidence type="ECO:0000256" key="3">
    <source>
        <dbReference type="ARBA" id="ARBA00022692"/>
    </source>
</evidence>
<evidence type="ECO:0000313" key="8">
    <source>
        <dbReference type="EMBL" id="AZQ43150.1"/>
    </source>
</evidence>
<dbReference type="GO" id="GO:0015171">
    <property type="term" value="F:amino acid transmembrane transporter activity"/>
    <property type="evidence" value="ECO:0007669"/>
    <property type="project" value="TreeGrafter"/>
</dbReference>
<evidence type="ECO:0000256" key="7">
    <source>
        <dbReference type="SAM" id="Phobius"/>
    </source>
</evidence>
<dbReference type="RefSeq" id="WP_126445277.1">
    <property type="nucleotide sequence ID" value="NZ_CP034549.1"/>
</dbReference>
<feature type="compositionally biased region" description="Polar residues" evidence="6">
    <location>
        <begin position="287"/>
        <end position="297"/>
    </location>
</feature>
<dbReference type="EMBL" id="CP034549">
    <property type="protein sequence ID" value="AZQ43150.1"/>
    <property type="molecule type" value="Genomic_DNA"/>
</dbReference>
<keyword evidence="4 7" id="KW-1133">Transmembrane helix</keyword>
<keyword evidence="3 7" id="KW-0812">Transmembrane</keyword>
<protein>
    <submittedName>
        <fullName evidence="8">LysE family translocator</fullName>
    </submittedName>
</protein>
<dbReference type="PANTHER" id="PTHR30086:SF20">
    <property type="entry name" value="ARGININE EXPORTER PROTEIN ARGO-RELATED"/>
    <property type="match status" value="1"/>
</dbReference>
<evidence type="ECO:0000313" key="9">
    <source>
        <dbReference type="Proteomes" id="UP000279600"/>
    </source>
</evidence>
<keyword evidence="5 7" id="KW-0472">Membrane</keyword>
<feature type="transmembrane region" description="Helical" evidence="7">
    <location>
        <begin position="6"/>
        <end position="27"/>
    </location>
</feature>
<evidence type="ECO:0000256" key="5">
    <source>
        <dbReference type="ARBA" id="ARBA00023136"/>
    </source>
</evidence>
<dbReference type="Proteomes" id="UP000279600">
    <property type="component" value="Chromosome"/>
</dbReference>
<name>A0A3S9MVE9_9FLAO</name>